<dbReference type="InterPro" id="IPR029063">
    <property type="entry name" value="SAM-dependent_MTases_sf"/>
</dbReference>
<dbReference type="CDD" id="cd02440">
    <property type="entry name" value="AdoMet_MTases"/>
    <property type="match status" value="1"/>
</dbReference>
<organism evidence="8 9">
    <name type="scientific">Fusarium oxysporum f. sp. cubense</name>
    <dbReference type="NCBI Taxonomy" id="61366"/>
    <lineage>
        <taxon>Eukaryota</taxon>
        <taxon>Fungi</taxon>
        <taxon>Dikarya</taxon>
        <taxon>Ascomycota</taxon>
        <taxon>Pezizomycotina</taxon>
        <taxon>Sordariomycetes</taxon>
        <taxon>Hypocreomycetidae</taxon>
        <taxon>Hypocreales</taxon>
        <taxon>Nectriaceae</taxon>
        <taxon>Fusarium</taxon>
        <taxon>Fusarium oxysporum species complex</taxon>
    </lineage>
</organism>
<dbReference type="Gene3D" id="4.10.240.10">
    <property type="entry name" value="Zn(2)-C6 fungal-type DNA-binding domain"/>
    <property type="match status" value="1"/>
</dbReference>
<evidence type="ECO:0000256" key="1">
    <source>
        <dbReference type="ARBA" id="ARBA00022723"/>
    </source>
</evidence>
<dbReference type="PANTHER" id="PTHR36206:SF12">
    <property type="entry name" value="ASPERCRYPTIN BIOSYNTHESIS CLUSTER-SPECIFIC TRANSCRIPTION REGULATOR ATNN-RELATED"/>
    <property type="match status" value="1"/>
</dbReference>
<accession>A0A5C6T735</accession>
<dbReference type="CDD" id="cd00067">
    <property type="entry name" value="GAL4"/>
    <property type="match status" value="1"/>
</dbReference>
<dbReference type="AlphaFoldDB" id="A0A5C6T735"/>
<keyword evidence="3" id="KW-0805">Transcription regulation</keyword>
<evidence type="ECO:0000256" key="2">
    <source>
        <dbReference type="ARBA" id="ARBA00022833"/>
    </source>
</evidence>
<evidence type="ECO:0000256" key="4">
    <source>
        <dbReference type="ARBA" id="ARBA00023125"/>
    </source>
</evidence>
<reference evidence="8 9" key="1">
    <citation type="submission" date="2019-07" db="EMBL/GenBank/DDBJ databases">
        <title>The First High-Quality Draft Genome Sequence of the Causal Agent of the Current Panama Disease Epidemic.</title>
        <authorList>
            <person name="Warmington R.J."/>
            <person name="Kay W."/>
            <person name="Jeffries A."/>
            <person name="Bebber D."/>
            <person name="Moore K."/>
            <person name="Studholme D.J."/>
        </authorList>
    </citation>
    <scope>NUCLEOTIDE SEQUENCE [LARGE SCALE GENOMIC DNA]</scope>
    <source>
        <strain evidence="8 9">TR4</strain>
    </source>
</reference>
<dbReference type="SMART" id="SM00066">
    <property type="entry name" value="GAL4"/>
    <property type="match status" value="1"/>
</dbReference>
<dbReference type="SUPFAM" id="SSF57701">
    <property type="entry name" value="Zn2/Cys6 DNA-binding domain"/>
    <property type="match status" value="1"/>
</dbReference>
<evidence type="ECO:0000259" key="7">
    <source>
        <dbReference type="PROSITE" id="PS50048"/>
    </source>
</evidence>
<dbReference type="Pfam" id="PF08241">
    <property type="entry name" value="Methyltransf_11"/>
    <property type="match status" value="1"/>
</dbReference>
<dbReference type="PROSITE" id="PS50048">
    <property type="entry name" value="ZN2_CY6_FUNGAL_2"/>
    <property type="match status" value="1"/>
</dbReference>
<dbReference type="InterPro" id="IPR001138">
    <property type="entry name" value="Zn2Cys6_DnaBD"/>
</dbReference>
<dbReference type="InterPro" id="IPR052360">
    <property type="entry name" value="Transcr_Regulatory_Proteins"/>
</dbReference>
<dbReference type="PROSITE" id="PS00463">
    <property type="entry name" value="ZN2_CY6_FUNGAL_1"/>
    <property type="match status" value="1"/>
</dbReference>
<dbReference type="Proteomes" id="UP000321331">
    <property type="component" value="Unassembled WGS sequence"/>
</dbReference>
<evidence type="ECO:0000256" key="5">
    <source>
        <dbReference type="ARBA" id="ARBA00023163"/>
    </source>
</evidence>
<keyword evidence="6" id="KW-0539">Nucleus</keyword>
<keyword evidence="4" id="KW-0238">DNA-binding</keyword>
<dbReference type="Gene3D" id="3.40.50.150">
    <property type="entry name" value="Vaccinia Virus protein VP39"/>
    <property type="match status" value="1"/>
</dbReference>
<dbReference type="InterPro" id="IPR021858">
    <property type="entry name" value="Fun_TF"/>
</dbReference>
<dbReference type="GO" id="GO:0008270">
    <property type="term" value="F:zinc ion binding"/>
    <property type="evidence" value="ECO:0007669"/>
    <property type="project" value="InterPro"/>
</dbReference>
<evidence type="ECO:0000313" key="8">
    <source>
        <dbReference type="EMBL" id="TXC06517.1"/>
    </source>
</evidence>
<keyword evidence="1" id="KW-0479">Metal-binding</keyword>
<dbReference type="SUPFAM" id="SSF53335">
    <property type="entry name" value="S-adenosyl-L-methionine-dependent methyltransferases"/>
    <property type="match status" value="1"/>
</dbReference>
<sequence>MTTSTNQLVILPKKVKWQRASRPKVRTGCLTCKVRHLKCDEEKPTCRRCRDGRVKCDGYATPTKNQIQQRASMPVTGYTVSSLNPRIADTSIENCYFHHFHHWTSTQLTCCPGSSNFYLTYVLPLAHSCEPIKHAIIAVGAAHRFYMAGQETCSPLQQLKSLAMQQYNKSIQRIIPHMSMDSAFDLQCTLVCCLLFVAFEGITGRYAESIRHIRAGTKLLSSPLLINSAKEQKMARKLTEMFANLGVEASMFLEDTIIPDIHSGCLDVLQCGDGSDQPFQDLDEAASFLRKLDVETVDIISQTPYTYSMNDDGRIEMCTLEGPEKQELEAKWEEMDAKFEVWSSRFELTKKHIATWECQELTSPQLTYLNLQQAFWRMGMSCGPEDLSEPTPDTAEAFLNAAEIFSQRLITPGQPSFSLDGDLISGLSVVVWSCTEGPHRARALDLLRRLNRREGIWDSKEIVEMHEAALALDDPKLWYNMEIPGGVPGIDESWLFNYYVIGCTHEIQMPLFPTPDANIFLHPLERSLKATSLSETLSTYDEWANTYNQDVEKEEYVAPQLASQDLVTHLGTQISSAKILDAGCGTGLVGEALTKLGASNLHGIDLSPGMLEVAERTGVYQSLNVANLAETLDIPSQSYDAVICVGTMTEGHVGPEAFDEFVRVSKAGGVIVSTIRESVWQAKGYEAKVNGLADKGRVKVVARKREHQRIGAGVYAYFVVLEVQ</sequence>
<dbReference type="InterPro" id="IPR013216">
    <property type="entry name" value="Methyltransf_11"/>
</dbReference>
<dbReference type="Pfam" id="PF00172">
    <property type="entry name" value="Zn_clus"/>
    <property type="match status" value="1"/>
</dbReference>
<name>A0A5C6T735_FUSOC</name>
<dbReference type="Pfam" id="PF11951">
    <property type="entry name" value="Fungal_trans_2"/>
    <property type="match status" value="1"/>
</dbReference>
<evidence type="ECO:0000256" key="6">
    <source>
        <dbReference type="ARBA" id="ARBA00023242"/>
    </source>
</evidence>
<comment type="caution">
    <text evidence="8">The sequence shown here is derived from an EMBL/GenBank/DDBJ whole genome shotgun (WGS) entry which is preliminary data.</text>
</comment>
<keyword evidence="5" id="KW-0804">Transcription</keyword>
<dbReference type="GO" id="GO:0000981">
    <property type="term" value="F:DNA-binding transcription factor activity, RNA polymerase II-specific"/>
    <property type="evidence" value="ECO:0007669"/>
    <property type="project" value="InterPro"/>
</dbReference>
<dbReference type="InterPro" id="IPR036864">
    <property type="entry name" value="Zn2-C6_fun-type_DNA-bd_sf"/>
</dbReference>
<evidence type="ECO:0000256" key="3">
    <source>
        <dbReference type="ARBA" id="ARBA00023015"/>
    </source>
</evidence>
<gene>
    <name evidence="8" type="ORF">FocTR4_00010740</name>
</gene>
<dbReference type="GO" id="GO:0003677">
    <property type="term" value="F:DNA binding"/>
    <property type="evidence" value="ECO:0007669"/>
    <property type="project" value="UniProtKB-KW"/>
</dbReference>
<protein>
    <recommendedName>
        <fullName evidence="7">Zn(2)-C6 fungal-type domain-containing protein</fullName>
    </recommendedName>
</protein>
<evidence type="ECO:0000313" key="9">
    <source>
        <dbReference type="Proteomes" id="UP000321331"/>
    </source>
</evidence>
<dbReference type="EMBL" id="VMNF01000006">
    <property type="protein sequence ID" value="TXC06517.1"/>
    <property type="molecule type" value="Genomic_DNA"/>
</dbReference>
<dbReference type="GO" id="GO:0008757">
    <property type="term" value="F:S-adenosylmethionine-dependent methyltransferase activity"/>
    <property type="evidence" value="ECO:0007669"/>
    <property type="project" value="InterPro"/>
</dbReference>
<keyword evidence="2" id="KW-0862">Zinc</keyword>
<dbReference type="PANTHER" id="PTHR36206">
    <property type="entry name" value="ASPERCRYPTIN BIOSYNTHESIS CLUSTER-SPECIFIC TRANSCRIPTION REGULATOR ATNN-RELATED"/>
    <property type="match status" value="1"/>
</dbReference>
<proteinExistence type="predicted"/>
<feature type="domain" description="Zn(2)-C6 fungal-type" evidence="7">
    <location>
        <begin position="28"/>
        <end position="56"/>
    </location>
</feature>